<keyword evidence="3" id="KW-1015">Disulfide bond</keyword>
<protein>
    <recommendedName>
        <fullName evidence="8">DUF4369 domain-containing protein</fullName>
    </recommendedName>
</protein>
<reference evidence="6" key="1">
    <citation type="submission" date="2019-08" db="EMBL/GenBank/DDBJ databases">
        <title>Comparative genome analysis confer to the adaptation heavy metal polluted environment.</title>
        <authorList>
            <person name="Li Y."/>
        </authorList>
    </citation>
    <scope>NUCLEOTIDE SEQUENCE [LARGE SCALE GENOMIC DNA]</scope>
    <source>
        <strain evidence="6">P1</strain>
    </source>
</reference>
<name>A0A5C1I8Z6_9SPHI</name>
<keyword evidence="2" id="KW-0201">Cytochrome c-type biogenesis</keyword>
<dbReference type="InterPro" id="IPR050553">
    <property type="entry name" value="Thioredoxin_ResA/DsbE_sf"/>
</dbReference>
<dbReference type="PANTHER" id="PTHR42852:SF6">
    <property type="entry name" value="THIOL:DISULFIDE INTERCHANGE PROTEIN DSBE"/>
    <property type="match status" value="1"/>
</dbReference>
<sequence>MKSFSVVLLALAISGCTTKYAHVEFDGTAKGVKSGVFIVKDHSKNSLYGVNIKDGKFHIESKVLEVPGYYVMDITDDANSREQHNPFEIYLEDGKYTIEAEADKLANYPKITAPSSATQQQLTAFYTMVDQMNGDLNQKLAELNAKVNSKASDALPKDQFNALLNSVSELEGKKYGIVERAFEKYVTENPQNTIGAHVMLRQDYESDPVFYNKIYQKFSPVVKATEDGKEIGDKLSKLIKLVPGHEAPPIAGKLISGKPFDPKGMHKKIFLIDFWRAGNQIARINHAEIKTMLKDLGKGGFEVISVSMDTKRDWWTTAVDEDKITWTQVSDLKGDDSPNTQNWSLTRLPRYDLVDGNWHIIERDITFSQVYLEVQQYLKKHP</sequence>
<keyword evidence="4" id="KW-0676">Redox-active center</keyword>
<keyword evidence="7" id="KW-1185">Reference proteome</keyword>
<dbReference type="KEGG" id="mrub:DEO27_025865"/>
<evidence type="ECO:0000313" key="7">
    <source>
        <dbReference type="Proteomes" id="UP000251402"/>
    </source>
</evidence>
<evidence type="ECO:0000256" key="3">
    <source>
        <dbReference type="ARBA" id="ARBA00023157"/>
    </source>
</evidence>
<evidence type="ECO:0000256" key="1">
    <source>
        <dbReference type="ARBA" id="ARBA00004196"/>
    </source>
</evidence>
<feature type="chain" id="PRO_5023098517" description="DUF4369 domain-containing protein" evidence="5">
    <location>
        <begin position="22"/>
        <end position="382"/>
    </location>
</feature>
<dbReference type="InterPro" id="IPR036249">
    <property type="entry name" value="Thioredoxin-like_sf"/>
</dbReference>
<evidence type="ECO:0000313" key="6">
    <source>
        <dbReference type="EMBL" id="QEM13291.1"/>
    </source>
</evidence>
<evidence type="ECO:0000256" key="4">
    <source>
        <dbReference type="ARBA" id="ARBA00023284"/>
    </source>
</evidence>
<proteinExistence type="predicted"/>
<gene>
    <name evidence="6" type="ORF">DEO27_025865</name>
</gene>
<dbReference type="EMBL" id="CP043450">
    <property type="protein sequence ID" value="QEM13291.1"/>
    <property type="molecule type" value="Genomic_DNA"/>
</dbReference>
<evidence type="ECO:0000256" key="5">
    <source>
        <dbReference type="SAM" id="SignalP"/>
    </source>
</evidence>
<evidence type="ECO:0000256" key="2">
    <source>
        <dbReference type="ARBA" id="ARBA00022748"/>
    </source>
</evidence>
<dbReference type="PANTHER" id="PTHR42852">
    <property type="entry name" value="THIOL:DISULFIDE INTERCHANGE PROTEIN DSBE"/>
    <property type="match status" value="1"/>
</dbReference>
<dbReference type="GO" id="GO:0017004">
    <property type="term" value="P:cytochrome complex assembly"/>
    <property type="evidence" value="ECO:0007669"/>
    <property type="project" value="UniProtKB-KW"/>
</dbReference>
<dbReference type="Proteomes" id="UP000251402">
    <property type="component" value="Chromosome"/>
</dbReference>
<keyword evidence="5" id="KW-0732">Signal</keyword>
<evidence type="ECO:0008006" key="8">
    <source>
        <dbReference type="Google" id="ProtNLM"/>
    </source>
</evidence>
<organism evidence="6 7">
    <name type="scientific">Mucilaginibacter rubeus</name>
    <dbReference type="NCBI Taxonomy" id="2027860"/>
    <lineage>
        <taxon>Bacteria</taxon>
        <taxon>Pseudomonadati</taxon>
        <taxon>Bacteroidota</taxon>
        <taxon>Sphingobacteriia</taxon>
        <taxon>Sphingobacteriales</taxon>
        <taxon>Sphingobacteriaceae</taxon>
        <taxon>Mucilaginibacter</taxon>
    </lineage>
</organism>
<comment type="subcellular location">
    <subcellularLocation>
        <location evidence="1">Cell envelope</location>
    </subcellularLocation>
</comment>
<dbReference type="Gene3D" id="3.40.30.10">
    <property type="entry name" value="Glutaredoxin"/>
    <property type="match status" value="1"/>
</dbReference>
<dbReference type="PROSITE" id="PS51257">
    <property type="entry name" value="PROKAR_LIPOPROTEIN"/>
    <property type="match status" value="1"/>
</dbReference>
<dbReference type="RefSeq" id="WP_112572757.1">
    <property type="nucleotide sequence ID" value="NZ_CP043450.1"/>
</dbReference>
<accession>A0A5C1I8Z6</accession>
<dbReference type="GO" id="GO:0030313">
    <property type="term" value="C:cell envelope"/>
    <property type="evidence" value="ECO:0007669"/>
    <property type="project" value="UniProtKB-SubCell"/>
</dbReference>
<dbReference type="AlphaFoldDB" id="A0A5C1I8Z6"/>
<dbReference type="OrthoDB" id="789332at2"/>
<dbReference type="SUPFAM" id="SSF52833">
    <property type="entry name" value="Thioredoxin-like"/>
    <property type="match status" value="1"/>
</dbReference>
<feature type="signal peptide" evidence="5">
    <location>
        <begin position="1"/>
        <end position="21"/>
    </location>
</feature>